<sequence length="32" mass="3563">MQQTHKSTVVSGTGDLIGAAQHRMWHQSNAER</sequence>
<dbReference type="EMBL" id="GBXM01024708">
    <property type="protein sequence ID" value="JAH83869.1"/>
    <property type="molecule type" value="Transcribed_RNA"/>
</dbReference>
<feature type="region of interest" description="Disordered" evidence="1">
    <location>
        <begin position="1"/>
        <end position="32"/>
    </location>
</feature>
<organism evidence="2">
    <name type="scientific">Anguilla anguilla</name>
    <name type="common">European freshwater eel</name>
    <name type="synonym">Muraena anguilla</name>
    <dbReference type="NCBI Taxonomy" id="7936"/>
    <lineage>
        <taxon>Eukaryota</taxon>
        <taxon>Metazoa</taxon>
        <taxon>Chordata</taxon>
        <taxon>Craniata</taxon>
        <taxon>Vertebrata</taxon>
        <taxon>Euteleostomi</taxon>
        <taxon>Actinopterygii</taxon>
        <taxon>Neopterygii</taxon>
        <taxon>Teleostei</taxon>
        <taxon>Anguilliformes</taxon>
        <taxon>Anguillidae</taxon>
        <taxon>Anguilla</taxon>
    </lineage>
</organism>
<protein>
    <submittedName>
        <fullName evidence="2">Uncharacterized protein</fullName>
    </submittedName>
</protein>
<proteinExistence type="predicted"/>
<feature type="compositionally biased region" description="Polar residues" evidence="1">
    <location>
        <begin position="1"/>
        <end position="11"/>
    </location>
</feature>
<accession>A0A0E9W0G8</accession>
<reference evidence="2" key="2">
    <citation type="journal article" date="2015" name="Fish Shellfish Immunol.">
        <title>Early steps in the European eel (Anguilla anguilla)-Vibrio vulnificus interaction in the gills: Role of the RtxA13 toxin.</title>
        <authorList>
            <person name="Callol A."/>
            <person name="Pajuelo D."/>
            <person name="Ebbesson L."/>
            <person name="Teles M."/>
            <person name="MacKenzie S."/>
            <person name="Amaro C."/>
        </authorList>
    </citation>
    <scope>NUCLEOTIDE SEQUENCE</scope>
</reference>
<reference evidence="2" key="1">
    <citation type="submission" date="2014-11" db="EMBL/GenBank/DDBJ databases">
        <authorList>
            <person name="Amaro Gonzalez C."/>
        </authorList>
    </citation>
    <scope>NUCLEOTIDE SEQUENCE</scope>
</reference>
<name>A0A0E9W0G8_ANGAN</name>
<evidence type="ECO:0000313" key="2">
    <source>
        <dbReference type="EMBL" id="JAH83869.1"/>
    </source>
</evidence>
<evidence type="ECO:0000256" key="1">
    <source>
        <dbReference type="SAM" id="MobiDB-lite"/>
    </source>
</evidence>
<dbReference type="AlphaFoldDB" id="A0A0E9W0G8"/>